<feature type="chain" id="PRO_5007854981" evidence="1">
    <location>
        <begin position="22"/>
        <end position="393"/>
    </location>
</feature>
<keyword evidence="3" id="KW-1185">Reference proteome</keyword>
<accession>A0A164ZTV2</accession>
<dbReference type="Proteomes" id="UP000076858">
    <property type="component" value="Unassembled WGS sequence"/>
</dbReference>
<keyword evidence="1" id="KW-0732">Signal</keyword>
<feature type="signal peptide" evidence="1">
    <location>
        <begin position="1"/>
        <end position="21"/>
    </location>
</feature>
<dbReference type="AlphaFoldDB" id="A0A164ZTV2"/>
<reference evidence="2 3" key="1">
    <citation type="submission" date="2016-03" db="EMBL/GenBank/DDBJ databases">
        <title>EvidentialGene: Evidence-directed Construction of Genes on Genomes.</title>
        <authorList>
            <person name="Gilbert D.G."/>
            <person name="Choi J.-H."/>
            <person name="Mockaitis K."/>
            <person name="Colbourne J."/>
            <person name="Pfrender M."/>
        </authorList>
    </citation>
    <scope>NUCLEOTIDE SEQUENCE [LARGE SCALE GENOMIC DNA]</scope>
    <source>
        <strain evidence="2 3">Xinb3</strain>
        <tissue evidence="2">Complete organism</tissue>
    </source>
</reference>
<dbReference type="OrthoDB" id="6370888at2759"/>
<comment type="caution">
    <text evidence="2">The sequence shown here is derived from an EMBL/GenBank/DDBJ whole genome shotgun (WGS) entry which is preliminary data.</text>
</comment>
<gene>
    <name evidence="2" type="ORF">APZ42_017357</name>
</gene>
<dbReference type="EMBL" id="LRGB01000687">
    <property type="protein sequence ID" value="KZS16755.1"/>
    <property type="molecule type" value="Genomic_DNA"/>
</dbReference>
<evidence type="ECO:0000313" key="2">
    <source>
        <dbReference type="EMBL" id="KZS16755.1"/>
    </source>
</evidence>
<proteinExistence type="predicted"/>
<sequence>MKSILQLIIVMQLFTMLLVDGQRTSTYTESRTISTTVDFTSNLICVKLVNVTGRCRQQRGFASEQPIILMMDGPFHPLSQFMPTQTLRVEATPLIVSSDWPIDYSFQTPTNLEPSMPRTSARRKQLGYFSKIGNAFFNPGASINVTITNVFTHILPRTTATRTTSFFLMGCTPSPFPYTICPASTEMDSELLEDDERKLIHFPVRWSHKKKKEPIVSTVTRTSIATALITSSTVGLCAQLVNVTGPCRIHRGFRMEDPIVLSFDDEMDSIDSILSPSKTFSIEATAEPVQGPESEHWVHARGPRLFASDPTIRSSASAEQSDEADRQRLGFHNLLGLKLALKKRIKYITIVTTVFVTITSTSVDYITVSTKTFFVQICTPSPFPFDVCVRSRR</sequence>
<evidence type="ECO:0000313" key="3">
    <source>
        <dbReference type="Proteomes" id="UP000076858"/>
    </source>
</evidence>
<name>A0A164ZTV2_9CRUS</name>
<evidence type="ECO:0000256" key="1">
    <source>
        <dbReference type="SAM" id="SignalP"/>
    </source>
</evidence>
<organism evidence="2 3">
    <name type="scientific">Daphnia magna</name>
    <dbReference type="NCBI Taxonomy" id="35525"/>
    <lineage>
        <taxon>Eukaryota</taxon>
        <taxon>Metazoa</taxon>
        <taxon>Ecdysozoa</taxon>
        <taxon>Arthropoda</taxon>
        <taxon>Crustacea</taxon>
        <taxon>Branchiopoda</taxon>
        <taxon>Diplostraca</taxon>
        <taxon>Cladocera</taxon>
        <taxon>Anomopoda</taxon>
        <taxon>Daphniidae</taxon>
        <taxon>Daphnia</taxon>
    </lineage>
</organism>
<protein>
    <submittedName>
        <fullName evidence="2">Uncharacterized protein</fullName>
    </submittedName>
</protein>